<keyword evidence="2" id="KW-1185">Reference proteome</keyword>
<accession>A0A062UUJ9</accession>
<sequence length="478" mass="57807">MRRSYTVPSHKEYRKEKEIQIQDFSLDEKLRTLSNKDMYDLVQTLLNKNPEVRKSILKWFMDKSEDMEDINRKQERRALNEELLWEHWYDAKSIISQFNKYGGGPEDEESECYSYLDDIEELAKKGEISTEAKFEFMDELFEEYNIGNSGFEDKMMDICFTLCKTKEEWQYLVKKLDERPTEWRRDLIMDIQKKHLKDNDAYLKMRKEDLHYGMDYWDLAEFYIQKGERKKAVEIAEEGLLKGDGRLTELFEFLSDHYAKSRDLANLERVVQYAIKKKSDEKEMLDRLFEYYKAENDYENAKRVLLKAFEYVKAAGYIPEVRSYAHYNKMKQFMVEADWKDIEPKIIQEVRGKDLEDYIRICLDKNMKKEVVNILLNPPKKRPGIGFVFEKEYNFDEFAKRLKEEFPEDIIEYYWQKAYSNIQNGNRGTYRTAARYLGMVKHIYIDILNEESRWEQRFSNLKVEFKKRPALLEELREL</sequence>
<organism evidence="1 2">
    <name type="scientific">Candidatus Methanoperedens nitratireducens</name>
    <dbReference type="NCBI Taxonomy" id="1392998"/>
    <lineage>
        <taxon>Archaea</taxon>
        <taxon>Methanobacteriati</taxon>
        <taxon>Methanobacteriota</taxon>
        <taxon>Stenosarchaea group</taxon>
        <taxon>Methanomicrobia</taxon>
        <taxon>Methanosarcinales</taxon>
        <taxon>ANME-2 cluster</taxon>
        <taxon>Candidatus Methanoperedentaceae</taxon>
        <taxon>Candidatus Methanoperedens</taxon>
    </lineage>
</organism>
<dbReference type="AlphaFoldDB" id="A0A062UUJ9"/>
<dbReference type="InterPro" id="IPR011990">
    <property type="entry name" value="TPR-like_helical_dom_sf"/>
</dbReference>
<gene>
    <name evidence="1" type="ORF">ANME2D_02740</name>
</gene>
<dbReference type="Proteomes" id="UP000027153">
    <property type="component" value="Unassembled WGS sequence"/>
</dbReference>
<name>A0A062UUJ9_9EURY</name>
<dbReference type="Gene3D" id="1.25.40.10">
    <property type="entry name" value="Tetratricopeptide repeat domain"/>
    <property type="match status" value="1"/>
</dbReference>
<evidence type="ECO:0000313" key="1">
    <source>
        <dbReference type="EMBL" id="KCZ70716.1"/>
    </source>
</evidence>
<dbReference type="EMBL" id="JMIY01000007">
    <property type="protein sequence ID" value="KCZ70716.1"/>
    <property type="molecule type" value="Genomic_DNA"/>
</dbReference>
<evidence type="ECO:0000313" key="2">
    <source>
        <dbReference type="Proteomes" id="UP000027153"/>
    </source>
</evidence>
<protein>
    <submittedName>
        <fullName evidence="1">Uncharacterized protein</fullName>
    </submittedName>
</protein>
<proteinExistence type="predicted"/>
<comment type="caution">
    <text evidence="1">The sequence shown here is derived from an EMBL/GenBank/DDBJ whole genome shotgun (WGS) entry which is preliminary data.</text>
</comment>
<reference evidence="1 2" key="1">
    <citation type="journal article" date="2013" name="Nature">
        <title>Anaerobic oxidation of methane coupled to nitrate reduction in a novel archaeal lineage.</title>
        <authorList>
            <person name="Haroon M.F."/>
            <person name="Hu S."/>
            <person name="Shi Y."/>
            <person name="Imelfort M."/>
            <person name="Keller J."/>
            <person name="Hugenholtz P."/>
            <person name="Yuan Z."/>
            <person name="Tyson G.W."/>
        </authorList>
    </citation>
    <scope>NUCLEOTIDE SEQUENCE [LARGE SCALE GENOMIC DNA]</scope>
    <source>
        <strain evidence="1 2">ANME-2d</strain>
    </source>
</reference>